<feature type="region of interest" description="Disordered" evidence="1">
    <location>
        <begin position="1"/>
        <end position="25"/>
    </location>
</feature>
<dbReference type="GeneID" id="11533121"/>
<feature type="region of interest" description="Disordered" evidence="1">
    <location>
        <begin position="51"/>
        <end position="86"/>
    </location>
</feature>
<protein>
    <submittedName>
        <fullName evidence="2">Uncharacterized protein</fullName>
    </submittedName>
</protein>
<dbReference type="RefSeq" id="XP_003687469.1">
    <property type="nucleotide sequence ID" value="XM_003687421.1"/>
</dbReference>
<feature type="region of interest" description="Disordered" evidence="1">
    <location>
        <begin position="391"/>
        <end position="414"/>
    </location>
</feature>
<gene>
    <name evidence="2" type="primary">TPHA0J02150</name>
    <name evidence="2" type="ordered locus">TPHA_0J02150</name>
</gene>
<dbReference type="eggNOG" id="ENOG502QR2V">
    <property type="taxonomic scope" value="Eukaryota"/>
</dbReference>
<dbReference type="PANTHER" id="PTHR22794">
    <property type="entry name" value="THAP DOMAIN PROTEIN 11"/>
    <property type="match status" value="1"/>
</dbReference>
<dbReference type="InterPro" id="IPR018857">
    <property type="entry name" value="TORC1_cplx_su_TCO89"/>
</dbReference>
<dbReference type="AlphaFoldDB" id="G8BYU3"/>
<dbReference type="GO" id="GO:0031931">
    <property type="term" value="C:TORC1 complex"/>
    <property type="evidence" value="ECO:0007669"/>
    <property type="project" value="InterPro"/>
</dbReference>
<dbReference type="STRING" id="1071381.G8BYU3"/>
<dbReference type="Pfam" id="PF10452">
    <property type="entry name" value="TCO89"/>
    <property type="match status" value="1"/>
</dbReference>
<accession>G8BYU3</accession>
<name>G8BYU3_TETPH</name>
<feature type="compositionally biased region" description="Acidic residues" evidence="1">
    <location>
        <begin position="332"/>
        <end position="356"/>
    </location>
</feature>
<reference evidence="2 3" key="1">
    <citation type="journal article" date="2011" name="Proc. Natl. Acad. Sci. U.S.A.">
        <title>Evolutionary erosion of yeast sex chromosomes by mating-type switching accidents.</title>
        <authorList>
            <person name="Gordon J.L."/>
            <person name="Armisen D."/>
            <person name="Proux-Wera E."/>
            <person name="Oheigeartaigh S.S."/>
            <person name="Byrne K.P."/>
            <person name="Wolfe K.H."/>
        </authorList>
    </citation>
    <scope>NUCLEOTIDE SEQUENCE [LARGE SCALE GENOMIC DNA]</scope>
    <source>
        <strain evidence="3">ATCC 24235 / CBS 4417 / NBRC 1672 / NRRL Y-8282 / UCD 70-5</strain>
    </source>
</reference>
<keyword evidence="3" id="KW-1185">Reference proteome</keyword>
<dbReference type="EMBL" id="HE612865">
    <property type="protein sequence ID" value="CCE65035.1"/>
    <property type="molecule type" value="Genomic_DNA"/>
</dbReference>
<evidence type="ECO:0000313" key="3">
    <source>
        <dbReference type="Proteomes" id="UP000005666"/>
    </source>
</evidence>
<evidence type="ECO:0000313" key="2">
    <source>
        <dbReference type="EMBL" id="CCE65035.1"/>
    </source>
</evidence>
<feature type="region of interest" description="Disordered" evidence="1">
    <location>
        <begin position="790"/>
        <end position="809"/>
    </location>
</feature>
<dbReference type="GO" id="GO:0000329">
    <property type="term" value="C:fungal-type vacuole membrane"/>
    <property type="evidence" value="ECO:0007669"/>
    <property type="project" value="TreeGrafter"/>
</dbReference>
<dbReference type="OMA" id="RISHEYT"/>
<dbReference type="HOGENOM" id="CLU_023420_0_0_1"/>
<dbReference type="OrthoDB" id="5430106at2759"/>
<feature type="region of interest" description="Disordered" evidence="1">
    <location>
        <begin position="154"/>
        <end position="181"/>
    </location>
</feature>
<dbReference type="GO" id="GO:0031929">
    <property type="term" value="P:TOR signaling"/>
    <property type="evidence" value="ECO:0007669"/>
    <property type="project" value="InterPro"/>
</dbReference>
<feature type="region of interest" description="Disordered" evidence="1">
    <location>
        <begin position="288"/>
        <end position="356"/>
    </location>
</feature>
<feature type="compositionally biased region" description="Polar residues" evidence="1">
    <location>
        <begin position="391"/>
        <end position="406"/>
    </location>
</feature>
<sequence>MSKHRGRKSNPTEDATFSSPATAEGTLGTSAAFTKSLETFSPEGVTEKATDFLATDAVGQKGPNSSSSSHVHIKQFSGRPRDKSISSVKNLSKGFSHDIQHEVDNVGSKYGSFKKSKSTDLLFRRRNISGLNMTSYTNPKPNDLTETIDGVINNTSGSNNNDNYTATNNTGNPSYGLKPRRSKSTHSVLELHEADELYTNDLTTDEEVEYFTEEDEDQGSQKSKTNISNNLLSQQTTAHSDRFPNHDAKKMHPVHSKLLKTNQIKNKILSDTHLSQLNHAAKITDQLSYKPPSDMIKPSHSKSKVLNTTTSNSEGNKLNEDDIYSSNKTNNDDTDIINDNEEDDEEDDEEDEEDEDAIGDDLIGDIPIEQVMQDTVVHSLKRQANMFSELKNNNNISKNPDSSVDNTKGGEKQSFNENYIQPGAGHTDQYIPDMILSQSMGIERKYDDSTRSARSLSSNHEITKITEGEVLNTPSKLNDPSNTIDENQLYPGYYGNTADLTEPRKPKDIKTNIPITDDNNNNFQSFSNSISSLTNNLQKSNPEGFFSQNKTVSSPTSKQKHFLSNTISSLKPSSGRGLNSIKSSHNNDNINESSLNNFANFLKSDDIDGDSRTQKKLLLQRENSILDINLQHEDNNAIFMAGNIDAKREFERVSHAYTNLRRFSNPLFDALIRWELSFDNSSQISNLSTTNDLNELLFSSYSSKDDGKLNKILPSSDYTNLHRTLANLWNQESNKFNSENNPLSKVNKLTTTGNNILKGQPPQQQNPQSLRGVMGSSTALHNLRNINSLQPTTRAVNRRLENSRNISHR</sequence>
<dbReference type="KEGG" id="tpf:TPHA_0J02150"/>
<feature type="region of interest" description="Disordered" evidence="1">
    <location>
        <begin position="752"/>
        <end position="771"/>
    </location>
</feature>
<dbReference type="Proteomes" id="UP000005666">
    <property type="component" value="Chromosome 10"/>
</dbReference>
<organism evidence="2 3">
    <name type="scientific">Tetrapisispora phaffii (strain ATCC 24235 / CBS 4417 / NBRC 1672 / NRRL Y-8282 / UCD 70-5)</name>
    <name type="common">Yeast</name>
    <name type="synonym">Fabospora phaffii</name>
    <dbReference type="NCBI Taxonomy" id="1071381"/>
    <lineage>
        <taxon>Eukaryota</taxon>
        <taxon>Fungi</taxon>
        <taxon>Dikarya</taxon>
        <taxon>Ascomycota</taxon>
        <taxon>Saccharomycotina</taxon>
        <taxon>Saccharomycetes</taxon>
        <taxon>Saccharomycetales</taxon>
        <taxon>Saccharomycetaceae</taxon>
        <taxon>Tetrapisispora</taxon>
    </lineage>
</organism>
<feature type="compositionally biased region" description="Polar residues" evidence="1">
    <location>
        <begin position="304"/>
        <end position="316"/>
    </location>
</feature>
<proteinExistence type="predicted"/>
<feature type="compositionally biased region" description="Low complexity" evidence="1">
    <location>
        <begin position="154"/>
        <end position="172"/>
    </location>
</feature>
<feature type="region of interest" description="Disordered" evidence="1">
    <location>
        <begin position="567"/>
        <end position="587"/>
    </location>
</feature>
<feature type="compositionally biased region" description="Polar residues" evidence="1">
    <location>
        <begin position="567"/>
        <end position="584"/>
    </location>
</feature>
<dbReference type="PANTHER" id="PTHR22794:SF2">
    <property type="entry name" value="THAP DOMAIN-CONTAINING PROTEIN 11"/>
    <property type="match status" value="1"/>
</dbReference>
<feature type="compositionally biased region" description="Polar residues" evidence="1">
    <location>
        <begin position="12"/>
        <end position="25"/>
    </location>
</feature>
<evidence type="ECO:0000256" key="1">
    <source>
        <dbReference type="SAM" id="MobiDB-lite"/>
    </source>
</evidence>